<sequence>MNSYDTPPLPGLAEPAPAGRPAPDGGVLPPLDWTALAAELDAEGVALTPPLLDADQCARLREMYDEPALFRSTVTMARHRFGEGSYRYFAHPLPEPVAALRRELYPPLARIANTWAARLGEPEFPDRHEDLVAACAAAGQHRPTPLLLRYGPGGYNCLHQDVYGDLTFPLQVAVLLDRPDEDFTGGESVFVEQRPRAQSRPLVRRPVQGQGLIFTVHHRPVRSARGWSRVQLRHGVSAVHSGRRHVLGVIFHDAR</sequence>
<dbReference type="InterPro" id="IPR018655">
    <property type="entry name" value="DUF2086"/>
</dbReference>
<reference evidence="6" key="1">
    <citation type="journal article" date="2019" name="J. Am. Chem. Soc.">
        <title>Two-enzyme pathway links L-arginine to nitric oxide in N-nitroso biosynthesis.</title>
        <authorList>
            <person name="He H."/>
            <person name="Henderson A.C."/>
            <person name="Du Y.L."/>
            <person name="Ryan K.S."/>
        </authorList>
    </citation>
    <scope>NUCLEOTIDE SEQUENCE</scope>
    <source>
        <strain evidence="6">NRRL 3125</strain>
    </source>
</reference>
<dbReference type="Pfam" id="PF09859">
    <property type="entry name" value="Oxygenase-NA"/>
    <property type="match status" value="1"/>
</dbReference>
<organism evidence="5">
    <name type="scientific">Streptomyces achromogenes subsp. streptozoticus</name>
    <dbReference type="NCBI Taxonomy" id="285532"/>
    <lineage>
        <taxon>Bacteria</taxon>
        <taxon>Bacillati</taxon>
        <taxon>Actinomycetota</taxon>
        <taxon>Actinomycetes</taxon>
        <taxon>Kitasatosporales</taxon>
        <taxon>Streptomycetaceae</taxon>
        <taxon>Streptomyces</taxon>
    </lineage>
</organism>
<keyword evidence="1" id="KW-0408">Iron</keyword>
<dbReference type="EMBL" id="MK303572">
    <property type="protein sequence ID" value="QBA82200.1"/>
    <property type="molecule type" value="Genomic_DNA"/>
</dbReference>
<protein>
    <submittedName>
        <fullName evidence="5">Fe(II)-2-oxoglutarate-dependent oxygenase family protein</fullName>
    </submittedName>
    <submittedName>
        <fullName evidence="4">Proline hydroxylase</fullName>
    </submittedName>
</protein>
<evidence type="ECO:0000256" key="1">
    <source>
        <dbReference type="RuleBase" id="RU003682"/>
    </source>
</evidence>
<feature type="region of interest" description="Disordered" evidence="2">
    <location>
        <begin position="1"/>
        <end position="26"/>
    </location>
</feature>
<evidence type="ECO:0000259" key="3">
    <source>
        <dbReference type="PROSITE" id="PS51471"/>
    </source>
</evidence>
<feature type="domain" description="Fe2OG dioxygenase" evidence="3">
    <location>
        <begin position="141"/>
        <end position="254"/>
    </location>
</feature>
<evidence type="ECO:0000313" key="4">
    <source>
        <dbReference type="EMBL" id="QBA82040.1"/>
    </source>
</evidence>
<comment type="similarity">
    <text evidence="1">Belongs to the iron/ascorbate-dependent oxidoreductase family.</text>
</comment>
<dbReference type="EMBL" id="MK440296">
    <property type="protein sequence ID" value="QBF29328.1"/>
    <property type="molecule type" value="Genomic_DNA"/>
</dbReference>
<evidence type="ECO:0000256" key="2">
    <source>
        <dbReference type="SAM" id="MobiDB-lite"/>
    </source>
</evidence>
<dbReference type="GO" id="GO:0016491">
    <property type="term" value="F:oxidoreductase activity"/>
    <property type="evidence" value="ECO:0007669"/>
    <property type="project" value="UniProtKB-KW"/>
</dbReference>
<gene>
    <name evidence="5" type="primary">sznD</name>
    <name evidence="6" type="synonym">stzD</name>
</gene>
<proteinExistence type="inferred from homology"/>
<evidence type="ECO:0000313" key="5">
    <source>
        <dbReference type="EMBL" id="QBA82200.1"/>
    </source>
</evidence>
<keyword evidence="1" id="KW-0560">Oxidoreductase</keyword>
<reference evidence="5" key="2">
    <citation type="journal article" date="2019" name="Nature">
        <title>An N-nitrosating metalloenzyme constructs the pharmacophore of streptozotocin.</title>
        <authorList>
            <person name="Ng T.L."/>
            <person name="Rohac R."/>
            <person name="Mitchell A.J."/>
            <person name="Boal A.K."/>
            <person name="Balskus E.P."/>
        </authorList>
    </citation>
    <scope>NUCLEOTIDE SEQUENCE</scope>
    <source>
        <strain evidence="5">NRRL 2697</strain>
    </source>
</reference>
<keyword evidence="1" id="KW-0479">Metal-binding</keyword>
<dbReference type="EMBL" id="MK291258">
    <property type="protein sequence ID" value="QBA82040.1"/>
    <property type="molecule type" value="Genomic_DNA"/>
</dbReference>
<dbReference type="AlphaFoldDB" id="A0A411EVT2"/>
<dbReference type="PROSITE" id="PS51471">
    <property type="entry name" value="FE2OG_OXY"/>
    <property type="match status" value="1"/>
</dbReference>
<feature type="compositionally biased region" description="Low complexity" evidence="2">
    <location>
        <begin position="11"/>
        <end position="26"/>
    </location>
</feature>
<dbReference type="InterPro" id="IPR005123">
    <property type="entry name" value="Oxoglu/Fe-dep_dioxygenase_dom"/>
</dbReference>
<accession>A0A411EVT2</accession>
<dbReference type="Gene3D" id="2.60.120.620">
    <property type="entry name" value="q2cbj1_9rhob like domain"/>
    <property type="match status" value="1"/>
</dbReference>
<dbReference type="GO" id="GO:0046872">
    <property type="term" value="F:metal ion binding"/>
    <property type="evidence" value="ECO:0007669"/>
    <property type="project" value="UniProtKB-KW"/>
</dbReference>
<name>A0A411EVT2_STRC2</name>
<evidence type="ECO:0000313" key="6">
    <source>
        <dbReference type="EMBL" id="QBF29328.1"/>
    </source>
</evidence>